<reference evidence="7 8" key="1">
    <citation type="submission" date="2010-05" db="EMBL/GenBank/DDBJ databases">
        <title>The Genome Sequence of Thecamonas trahens ATCC 50062.</title>
        <authorList>
            <consortium name="The Broad Institute Genome Sequencing Platform"/>
            <person name="Russ C."/>
            <person name="Cuomo C."/>
            <person name="Shea T."/>
            <person name="Young S.K."/>
            <person name="Zeng Q."/>
            <person name="Koehrsen M."/>
            <person name="Haas B."/>
            <person name="Borodovsky M."/>
            <person name="Guigo R."/>
            <person name="Alvarado L."/>
            <person name="Berlin A."/>
            <person name="Bochicchio J."/>
            <person name="Borenstein D."/>
            <person name="Chapman S."/>
            <person name="Chen Z."/>
            <person name="Freedman E."/>
            <person name="Gellesch M."/>
            <person name="Goldberg J."/>
            <person name="Griggs A."/>
            <person name="Gujja S."/>
            <person name="Heilman E."/>
            <person name="Heiman D."/>
            <person name="Hepburn T."/>
            <person name="Howarth C."/>
            <person name="Jen D."/>
            <person name="Larson L."/>
            <person name="Mehta T."/>
            <person name="Park D."/>
            <person name="Pearson M."/>
            <person name="Roberts A."/>
            <person name="Saif S."/>
            <person name="Shenoy N."/>
            <person name="Sisk P."/>
            <person name="Stolte C."/>
            <person name="Sykes S."/>
            <person name="Thomson T."/>
            <person name="Walk T."/>
            <person name="White J."/>
            <person name="Yandava C."/>
            <person name="Burger G."/>
            <person name="Gray M.W."/>
            <person name="Holland P.W.H."/>
            <person name="King N."/>
            <person name="Lang F.B.F."/>
            <person name="Roger A.J."/>
            <person name="Ruiz-Trillo I."/>
            <person name="Lander E."/>
            <person name="Nusbaum C."/>
        </authorList>
    </citation>
    <scope>NUCLEOTIDE SEQUENCE [LARGE SCALE GENOMIC DNA]</scope>
    <source>
        <strain evidence="7 8">ATCC 50062</strain>
    </source>
</reference>
<dbReference type="PROSITE" id="PS51746">
    <property type="entry name" value="PPM_2"/>
    <property type="match status" value="1"/>
</dbReference>
<feature type="region of interest" description="Disordered" evidence="5">
    <location>
        <begin position="1"/>
        <end position="44"/>
    </location>
</feature>
<dbReference type="InterPro" id="IPR015655">
    <property type="entry name" value="PP2C"/>
</dbReference>
<dbReference type="RefSeq" id="XP_013763189.1">
    <property type="nucleotide sequence ID" value="XM_013907735.1"/>
</dbReference>
<keyword evidence="8" id="KW-1185">Reference proteome</keyword>
<dbReference type="InterPro" id="IPR000222">
    <property type="entry name" value="PP2C_BS"/>
</dbReference>
<dbReference type="SMART" id="SM00332">
    <property type="entry name" value="PP2Cc"/>
    <property type="match status" value="1"/>
</dbReference>
<dbReference type="Proteomes" id="UP000054408">
    <property type="component" value="Unassembled WGS sequence"/>
</dbReference>
<comment type="similarity">
    <text evidence="4">Belongs to the PP2C family.</text>
</comment>
<evidence type="ECO:0000313" key="7">
    <source>
        <dbReference type="EMBL" id="KNC45948.1"/>
    </source>
</evidence>
<dbReference type="CDD" id="cd00143">
    <property type="entry name" value="PP2Cc"/>
    <property type="match status" value="1"/>
</dbReference>
<dbReference type="SUPFAM" id="SSF81606">
    <property type="entry name" value="PP2C-like"/>
    <property type="match status" value="1"/>
</dbReference>
<dbReference type="STRING" id="461836.A0A0L0D3R9"/>
<feature type="compositionally biased region" description="Low complexity" evidence="5">
    <location>
        <begin position="12"/>
        <end position="42"/>
    </location>
</feature>
<dbReference type="OrthoDB" id="10264738at2759"/>
<organism evidence="7 8">
    <name type="scientific">Thecamonas trahens ATCC 50062</name>
    <dbReference type="NCBI Taxonomy" id="461836"/>
    <lineage>
        <taxon>Eukaryota</taxon>
        <taxon>Apusozoa</taxon>
        <taxon>Apusomonadida</taxon>
        <taxon>Apusomonadidae</taxon>
        <taxon>Thecamonas</taxon>
    </lineage>
</organism>
<accession>A0A0L0D3R9</accession>
<dbReference type="EMBL" id="GL349433">
    <property type="protein sequence ID" value="KNC45948.1"/>
    <property type="molecule type" value="Genomic_DNA"/>
</dbReference>
<sequence length="362" mass="38652">MPGVALAPRWDSGVSSTGGSSPESGESRSATTGSTCSSSVSSEGTYLRRPVTKKHLESGSTRELEWVTAWMQGWRSHQEDAHTVEVDLFNTPHDPVKMFAVYDGHGGDQVSQLCADELPDRIRAAAHGRSKTSLKSAISRAVISLDEDLISRSFAHIRSRSPGSTAVIALVTSDMLLVGNVGDSRALACRRGKLVALTRDHLVNLPGEMARIQRAGGSVESDSGDYRVGGLAMSRAIGDITIKDKPGLPRKDQPVIADPEFTAIPFVPALDFLVVACDGIFEKLNNAQVIKHVKRGLAKGLALPVIASSLLDRCLASRNSATSLGRDNMSLIIVQFKHPLPSTTTGGTVFTRSRSRSISDSP</sequence>
<gene>
    <name evidence="7" type="ORF">AMSG_11591</name>
</gene>
<feature type="domain" description="PPM-type phosphatase" evidence="6">
    <location>
        <begin position="65"/>
        <end position="336"/>
    </location>
</feature>
<dbReference type="Pfam" id="PF00481">
    <property type="entry name" value="PP2C"/>
    <property type="match status" value="1"/>
</dbReference>
<name>A0A0L0D3R9_THETB</name>
<keyword evidence="2 4" id="KW-0378">Hydrolase</keyword>
<dbReference type="OMA" id="FRTEDHR"/>
<evidence type="ECO:0000256" key="5">
    <source>
        <dbReference type="SAM" id="MobiDB-lite"/>
    </source>
</evidence>
<evidence type="ECO:0000256" key="3">
    <source>
        <dbReference type="ARBA" id="ARBA00022912"/>
    </source>
</evidence>
<dbReference type="eggNOG" id="KOG0698">
    <property type="taxonomic scope" value="Eukaryota"/>
</dbReference>
<dbReference type="GO" id="GO:0004722">
    <property type="term" value="F:protein serine/threonine phosphatase activity"/>
    <property type="evidence" value="ECO:0007669"/>
    <property type="project" value="InterPro"/>
</dbReference>
<dbReference type="PANTHER" id="PTHR47992">
    <property type="entry name" value="PROTEIN PHOSPHATASE"/>
    <property type="match status" value="1"/>
</dbReference>
<dbReference type="PROSITE" id="PS01032">
    <property type="entry name" value="PPM_1"/>
    <property type="match status" value="1"/>
</dbReference>
<dbReference type="GO" id="GO:0046872">
    <property type="term" value="F:metal ion binding"/>
    <property type="evidence" value="ECO:0007669"/>
    <property type="project" value="UniProtKB-KW"/>
</dbReference>
<evidence type="ECO:0000256" key="2">
    <source>
        <dbReference type="ARBA" id="ARBA00022801"/>
    </source>
</evidence>
<evidence type="ECO:0000256" key="4">
    <source>
        <dbReference type="RuleBase" id="RU003465"/>
    </source>
</evidence>
<dbReference type="AlphaFoldDB" id="A0A0L0D3R9"/>
<protein>
    <recommendedName>
        <fullName evidence="6">PPM-type phosphatase domain-containing protein</fullName>
    </recommendedName>
</protein>
<evidence type="ECO:0000256" key="1">
    <source>
        <dbReference type="ARBA" id="ARBA00022723"/>
    </source>
</evidence>
<keyword evidence="1" id="KW-0479">Metal-binding</keyword>
<evidence type="ECO:0000259" key="6">
    <source>
        <dbReference type="PROSITE" id="PS51746"/>
    </source>
</evidence>
<dbReference type="InterPro" id="IPR036457">
    <property type="entry name" value="PPM-type-like_dom_sf"/>
</dbReference>
<evidence type="ECO:0000313" key="8">
    <source>
        <dbReference type="Proteomes" id="UP000054408"/>
    </source>
</evidence>
<proteinExistence type="inferred from homology"/>
<dbReference type="Gene3D" id="3.60.40.10">
    <property type="entry name" value="PPM-type phosphatase domain"/>
    <property type="match status" value="1"/>
</dbReference>
<dbReference type="InterPro" id="IPR001932">
    <property type="entry name" value="PPM-type_phosphatase-like_dom"/>
</dbReference>
<dbReference type="GeneID" id="25569506"/>
<keyword evidence="3 4" id="KW-0904">Protein phosphatase</keyword>